<evidence type="ECO:0000256" key="1">
    <source>
        <dbReference type="SAM" id="Phobius"/>
    </source>
</evidence>
<name>A0A068VTJ9_PROFF</name>
<keyword evidence="1" id="KW-0472">Membrane</keyword>
<dbReference type="EMBL" id="LM676443">
    <property type="protein sequence ID" value="CEP27714.1"/>
    <property type="molecule type" value="Genomic_DNA"/>
</dbReference>
<keyword evidence="1" id="KW-1133">Transmembrane helix</keyword>
<accession>A0A068VTJ9</accession>
<dbReference type="AlphaFoldDB" id="A0A068VTJ9"/>
<sequence>MGESWFMGPVRNMAGVQWVVVVVLLAVGVYQLVEALGTGVGGPRPVSAIIVIVLAGLAALSLLRRQRAQRR</sequence>
<evidence type="ECO:0000313" key="2">
    <source>
        <dbReference type="EMBL" id="CEP27714.1"/>
    </source>
</evidence>
<gene>
    <name evidence="2" type="ORF">PFCIRM138_05605</name>
</gene>
<feature type="transmembrane region" description="Helical" evidence="1">
    <location>
        <begin position="45"/>
        <end position="63"/>
    </location>
</feature>
<reference evidence="2" key="1">
    <citation type="submission" date="2014-08" db="EMBL/GenBank/DDBJ databases">
        <authorList>
            <person name="Falentin Helene"/>
        </authorList>
    </citation>
    <scope>NUCLEOTIDE SEQUENCE</scope>
</reference>
<protein>
    <submittedName>
        <fullName evidence="2">Uncharacterized protein</fullName>
    </submittedName>
</protein>
<dbReference type="PATRIC" id="fig|66712.6.peg.1864"/>
<organism evidence="2">
    <name type="scientific">Propionibacterium freudenreichii subsp. freudenreichii</name>
    <dbReference type="NCBI Taxonomy" id="66712"/>
    <lineage>
        <taxon>Bacteria</taxon>
        <taxon>Bacillati</taxon>
        <taxon>Actinomycetota</taxon>
        <taxon>Actinomycetes</taxon>
        <taxon>Propionibacteriales</taxon>
        <taxon>Propionibacteriaceae</taxon>
        <taxon>Propionibacterium</taxon>
    </lineage>
</organism>
<feature type="transmembrane region" description="Helical" evidence="1">
    <location>
        <begin position="12"/>
        <end position="33"/>
    </location>
</feature>
<dbReference type="KEGG" id="pfre:RM25_1837"/>
<keyword evidence="1" id="KW-0812">Transmembrane</keyword>
<proteinExistence type="predicted"/>